<dbReference type="PANTHER" id="PTHR13318">
    <property type="entry name" value="PARTNER OF PAIRED, ISOFORM B-RELATED"/>
    <property type="match status" value="1"/>
</dbReference>
<dbReference type="SMR" id="V7BA37"/>
<dbReference type="SMART" id="SM00367">
    <property type="entry name" value="LRR_CC"/>
    <property type="match status" value="11"/>
</dbReference>
<feature type="domain" description="F-box/LRR-repeat protein 15-like leucin rich repeat" evidence="1">
    <location>
        <begin position="212"/>
        <end position="422"/>
    </location>
</feature>
<dbReference type="EMBL" id="CM002294">
    <property type="protein sequence ID" value="ESW14747.1"/>
    <property type="molecule type" value="Genomic_DNA"/>
</dbReference>
<dbReference type="eggNOG" id="KOG1947">
    <property type="taxonomic scope" value="Eukaryota"/>
</dbReference>
<gene>
    <name evidence="2" type="ORF">PHAVU_007G014200g</name>
</gene>
<dbReference type="AlphaFoldDB" id="V7BA37"/>
<dbReference type="InterPro" id="IPR006553">
    <property type="entry name" value="Leu-rich_rpt_Cys-con_subtyp"/>
</dbReference>
<reference evidence="2" key="1">
    <citation type="submission" date="2013-04" db="EMBL/GenBank/DDBJ databases">
        <authorList>
            <person name="Schmutz J."/>
            <person name="McClean P."/>
            <person name="Shu S."/>
            <person name="Cregan P."/>
            <person name="Rokhsar D."/>
            <person name="Jackson S."/>
        </authorList>
    </citation>
    <scope>NUCLEOTIDE SEQUENCE</scope>
</reference>
<accession>V7BA37</accession>
<evidence type="ECO:0000259" key="1">
    <source>
        <dbReference type="Pfam" id="PF25372"/>
    </source>
</evidence>
<sequence>MASNSIHGHAVSGSELCINDVLRDDELRSILSRVESEKDKETFGLVCKRWLRLQSTERKKLAARAGPHMLRKMADRFTRLHELDLAQSVSRSFFPGVTDSDLAVIANGFTCLKILNLHNCKGERSRSRPPTPRLRELWIRWYLQNSLGCSRITDAGMKAIGEGLTLLQSLDVSYCRKLTDKGLSAVAKGCSDLRMLHMAGCRFVTDGVLEALSKNCRSLEELGLQGCTSITDNGLIYLASGCHRIRFLDINKCSNVSDVGVSSICRAFSSSLKTLKLLDCYKIGDETILSLAECCGNLETLIIGGCRDVSSEAIKSLATACGSSLKNLRMDWCLNISDSSLSCVLSQCRNLEALDIGCCEELTDASFQFVSSEESALSLKILKVSNCPKITVTGIGIIVGKCSSLQYLDVRSCPYITKAGLDGADFHFPESCKVNFNGSISEPVVLL</sequence>
<dbReference type="Proteomes" id="UP000000226">
    <property type="component" value="Chromosome 7"/>
</dbReference>
<evidence type="ECO:0000313" key="3">
    <source>
        <dbReference type="Proteomes" id="UP000000226"/>
    </source>
</evidence>
<dbReference type="Pfam" id="PF13516">
    <property type="entry name" value="LRR_6"/>
    <property type="match status" value="1"/>
</dbReference>
<dbReference type="OrthoDB" id="550575at2759"/>
<evidence type="ECO:0000313" key="2">
    <source>
        <dbReference type="EMBL" id="ESW14747.1"/>
    </source>
</evidence>
<dbReference type="EMBL" id="CM002294">
    <property type="protein sequence ID" value="ESW14749.1"/>
    <property type="molecule type" value="Genomic_DNA"/>
</dbReference>
<reference evidence="3" key="2">
    <citation type="journal article" date="2014" name="Nat. Genet.">
        <title>A reference genome for common bean and genome-wide analysis of dual domestications.</title>
        <authorList>
            <person name="Schmutz J."/>
            <person name="McClean P.E."/>
            <person name="Mamidi S."/>
            <person name="Wu G.A."/>
            <person name="Cannon S.B."/>
            <person name="Grimwood J."/>
            <person name="Jenkins J."/>
            <person name="Shu S."/>
            <person name="Song Q."/>
            <person name="Chavarro C."/>
            <person name="Torres-Torres M."/>
            <person name="Geffroy V."/>
            <person name="Moghaddam S.M."/>
            <person name="Gao D."/>
            <person name="Abernathy B."/>
            <person name="Barry K."/>
            <person name="Blair M."/>
            <person name="Brick M.A."/>
            <person name="Chovatia M."/>
            <person name="Gepts P."/>
            <person name="Goodstein D.M."/>
            <person name="Gonzales M."/>
            <person name="Hellsten U."/>
            <person name="Hyten D.L."/>
            <person name="Jia G."/>
            <person name="Kelly J.D."/>
            <person name="Kudrna D."/>
            <person name="Lee R."/>
            <person name="Richard M.M."/>
            <person name="Miklas P.N."/>
            <person name="Osorno J.M."/>
            <person name="Rodrigues J."/>
            <person name="Thareau V."/>
            <person name="Urrea C.A."/>
            <person name="Wang M."/>
            <person name="Yu Y."/>
            <person name="Zhang M."/>
            <person name="Wing R.A."/>
            <person name="Cregan P.B."/>
            <person name="Rokhsar D.S."/>
            <person name="Jackson S.A."/>
        </authorList>
    </citation>
    <scope>NUCLEOTIDE SEQUENCE [LARGE SCALE GENOMIC DNA]</scope>
    <source>
        <strain evidence="3">cv. G19833</strain>
    </source>
</reference>
<name>V7BA37_PHAVU</name>
<dbReference type="STRING" id="3885.V7BA37"/>
<dbReference type="InterPro" id="IPR001611">
    <property type="entry name" value="Leu-rich_rpt"/>
</dbReference>
<dbReference type="GO" id="GO:0031146">
    <property type="term" value="P:SCF-dependent proteasomal ubiquitin-dependent protein catabolic process"/>
    <property type="evidence" value="ECO:0007669"/>
    <property type="project" value="TreeGrafter"/>
</dbReference>
<dbReference type="PANTHER" id="PTHR13318:SF75">
    <property type="entry name" value="COI1 F-BOX DOMAIN-CONTAINING PROTEIN"/>
    <property type="match status" value="1"/>
</dbReference>
<organism evidence="2 3">
    <name type="scientific">Phaseolus vulgaris</name>
    <name type="common">Kidney bean</name>
    <name type="synonym">French bean</name>
    <dbReference type="NCBI Taxonomy" id="3885"/>
    <lineage>
        <taxon>Eukaryota</taxon>
        <taxon>Viridiplantae</taxon>
        <taxon>Streptophyta</taxon>
        <taxon>Embryophyta</taxon>
        <taxon>Tracheophyta</taxon>
        <taxon>Spermatophyta</taxon>
        <taxon>Magnoliopsida</taxon>
        <taxon>eudicotyledons</taxon>
        <taxon>Gunneridae</taxon>
        <taxon>Pentapetalae</taxon>
        <taxon>rosids</taxon>
        <taxon>fabids</taxon>
        <taxon>Fabales</taxon>
        <taxon>Fabaceae</taxon>
        <taxon>Papilionoideae</taxon>
        <taxon>50 kb inversion clade</taxon>
        <taxon>NPAAA clade</taxon>
        <taxon>indigoferoid/millettioid clade</taxon>
        <taxon>Phaseoleae</taxon>
        <taxon>Phaseolus</taxon>
    </lineage>
</organism>
<dbReference type="Gene3D" id="3.80.10.10">
    <property type="entry name" value="Ribonuclease Inhibitor"/>
    <property type="match status" value="2"/>
</dbReference>
<proteinExistence type="predicted"/>
<dbReference type="GO" id="GO:0019005">
    <property type="term" value="C:SCF ubiquitin ligase complex"/>
    <property type="evidence" value="ECO:0007669"/>
    <property type="project" value="TreeGrafter"/>
</dbReference>
<dbReference type="InterPro" id="IPR057207">
    <property type="entry name" value="FBXL15_LRR"/>
</dbReference>
<keyword evidence="3" id="KW-1185">Reference proteome</keyword>
<dbReference type="Gramene" id="ESW14747">
    <property type="protein sequence ID" value="ESW14747"/>
    <property type="gene ID" value="PHAVU_007G014200g"/>
</dbReference>
<protein>
    <recommendedName>
        <fullName evidence="1">F-box/LRR-repeat protein 15-like leucin rich repeat domain-containing protein</fullName>
    </recommendedName>
</protein>
<dbReference type="InterPro" id="IPR032675">
    <property type="entry name" value="LRR_dom_sf"/>
</dbReference>
<dbReference type="Pfam" id="PF25372">
    <property type="entry name" value="DUF7885"/>
    <property type="match status" value="1"/>
</dbReference>
<dbReference type="Gramene" id="ESW14749">
    <property type="protein sequence ID" value="ESW14749"/>
    <property type="gene ID" value="PHAVU_007G014200g"/>
</dbReference>
<dbReference type="SUPFAM" id="SSF52047">
    <property type="entry name" value="RNI-like"/>
    <property type="match status" value="1"/>
</dbReference>
<dbReference type="CDD" id="cd22159">
    <property type="entry name" value="F-box_AtTIR1-like"/>
    <property type="match status" value="1"/>
</dbReference>